<name>A0A261G245_9BIFI</name>
<dbReference type="EMBL" id="MWXA01000008">
    <property type="protein sequence ID" value="OZG65448.1"/>
    <property type="molecule type" value="Genomic_DNA"/>
</dbReference>
<protein>
    <submittedName>
        <fullName evidence="1">Uncharacterized protein</fullName>
    </submittedName>
</protein>
<dbReference type="AlphaFoldDB" id="A0A261G245"/>
<evidence type="ECO:0000313" key="1">
    <source>
        <dbReference type="EMBL" id="OZG65448.1"/>
    </source>
</evidence>
<evidence type="ECO:0000313" key="2">
    <source>
        <dbReference type="Proteomes" id="UP000216451"/>
    </source>
</evidence>
<proteinExistence type="predicted"/>
<sequence>MPTALEITRREAFGMTKETLGVIWNVFHLNVRKD</sequence>
<comment type="caution">
    <text evidence="1">The sequence shown here is derived from an EMBL/GenBank/DDBJ whole genome shotgun (WGS) entry which is preliminary data.</text>
</comment>
<organism evidence="1 2">
    <name type="scientific">Bifidobacterium aquikefiri</name>
    <dbReference type="NCBI Taxonomy" id="1653207"/>
    <lineage>
        <taxon>Bacteria</taxon>
        <taxon>Bacillati</taxon>
        <taxon>Actinomycetota</taxon>
        <taxon>Actinomycetes</taxon>
        <taxon>Bifidobacteriales</taxon>
        <taxon>Bifidobacteriaceae</taxon>
        <taxon>Bifidobacterium</taxon>
    </lineage>
</organism>
<reference evidence="1 2" key="1">
    <citation type="journal article" date="2017" name="BMC Genomics">
        <title>Comparative genomic and phylogenomic analyses of the Bifidobacteriaceae family.</title>
        <authorList>
            <person name="Lugli G.A."/>
            <person name="Milani C."/>
            <person name="Turroni F."/>
            <person name="Duranti S."/>
            <person name="Mancabelli L."/>
            <person name="Mangifesta M."/>
            <person name="Ferrario C."/>
            <person name="Modesto M."/>
            <person name="Mattarelli P."/>
            <person name="Jiri K."/>
            <person name="van Sinderen D."/>
            <person name="Ventura M."/>
        </authorList>
    </citation>
    <scope>NUCLEOTIDE SEQUENCE [LARGE SCALE GENOMIC DNA]</scope>
    <source>
        <strain evidence="1 2">LMG 28769</strain>
    </source>
</reference>
<gene>
    <name evidence="1" type="ORF">BAQU_1631</name>
</gene>
<dbReference type="Proteomes" id="UP000216451">
    <property type="component" value="Unassembled WGS sequence"/>
</dbReference>
<keyword evidence="2" id="KW-1185">Reference proteome</keyword>
<accession>A0A261G245</accession>